<dbReference type="SMART" id="SM00450">
    <property type="entry name" value="RHOD"/>
    <property type="match status" value="1"/>
</dbReference>
<dbReference type="PANTHER" id="PTHR43031">
    <property type="entry name" value="FAD-DEPENDENT OXIDOREDUCTASE"/>
    <property type="match status" value="1"/>
</dbReference>
<reference evidence="2 3" key="1">
    <citation type="submission" date="2023-03" db="EMBL/GenBank/DDBJ databases">
        <title>Bacillus Genome Sequencing.</title>
        <authorList>
            <person name="Dunlap C."/>
        </authorList>
    </citation>
    <scope>NUCLEOTIDE SEQUENCE [LARGE SCALE GENOMIC DNA]</scope>
    <source>
        <strain evidence="2 3">NRS-1351</strain>
    </source>
</reference>
<protein>
    <submittedName>
        <fullName evidence="2">Sulfurtransferase TusA family protein</fullName>
    </submittedName>
</protein>
<gene>
    <name evidence="2" type="ORF">P5G65_24330</name>
</gene>
<dbReference type="SUPFAM" id="SSF64307">
    <property type="entry name" value="SirA-like"/>
    <property type="match status" value="1"/>
</dbReference>
<dbReference type="Pfam" id="PF00581">
    <property type="entry name" value="Rhodanese"/>
    <property type="match status" value="1"/>
</dbReference>
<evidence type="ECO:0000313" key="2">
    <source>
        <dbReference type="EMBL" id="MEB4797033.1"/>
    </source>
</evidence>
<dbReference type="InterPro" id="IPR036868">
    <property type="entry name" value="TusA-like_sf"/>
</dbReference>
<dbReference type="RefSeq" id="WP_127458007.1">
    <property type="nucleotide sequence ID" value="NZ_JAROBY010000041.1"/>
</dbReference>
<dbReference type="InterPro" id="IPR001455">
    <property type="entry name" value="TusA-like"/>
</dbReference>
<dbReference type="InterPro" id="IPR001763">
    <property type="entry name" value="Rhodanese-like_dom"/>
</dbReference>
<keyword evidence="3" id="KW-1185">Reference proteome</keyword>
<dbReference type="PROSITE" id="PS01148">
    <property type="entry name" value="UPF0033"/>
    <property type="match status" value="1"/>
</dbReference>
<dbReference type="CDD" id="cd00291">
    <property type="entry name" value="SirA_YedF_YeeD"/>
    <property type="match status" value="1"/>
</dbReference>
<dbReference type="PROSITE" id="PS50206">
    <property type="entry name" value="RHODANESE_3"/>
    <property type="match status" value="1"/>
</dbReference>
<dbReference type="CDD" id="cd00158">
    <property type="entry name" value="RHOD"/>
    <property type="match status" value="1"/>
</dbReference>
<dbReference type="Pfam" id="PF01206">
    <property type="entry name" value="TusA"/>
    <property type="match status" value="1"/>
</dbReference>
<organism evidence="2 3">
    <name type="scientific">Paenibacillus chondroitinus</name>
    <dbReference type="NCBI Taxonomy" id="59842"/>
    <lineage>
        <taxon>Bacteria</taxon>
        <taxon>Bacillati</taxon>
        <taxon>Bacillota</taxon>
        <taxon>Bacilli</taxon>
        <taxon>Bacillales</taxon>
        <taxon>Paenibacillaceae</taxon>
        <taxon>Paenibacillus</taxon>
    </lineage>
</organism>
<proteinExistence type="predicted"/>
<accession>A0ABU6DGZ4</accession>
<evidence type="ECO:0000313" key="3">
    <source>
        <dbReference type="Proteomes" id="UP001355653"/>
    </source>
</evidence>
<evidence type="ECO:0000259" key="1">
    <source>
        <dbReference type="PROSITE" id="PS50206"/>
    </source>
</evidence>
<dbReference type="SUPFAM" id="SSF52821">
    <property type="entry name" value="Rhodanese/Cell cycle control phosphatase"/>
    <property type="match status" value="1"/>
</dbReference>
<sequence length="192" mass="21434">MTTLQVNRLLECEGLACPLPVVRTKKAMDEMNAGEVLEVRATDKGSIADLKSWSSRTGHQYLGLKEDNGVFHHFIRKAELADTKAEKKYPHTATNEEVHKKISSGDAIQIIDVREPAEYAFGRIPGAISIPLGQFEEKLTGLDPSKSYYVVCRTGNRSDMACQILSDKGFQNVKNVTPGMTEWSYDQEQDLK</sequence>
<feature type="domain" description="Rhodanese" evidence="1">
    <location>
        <begin position="104"/>
        <end position="192"/>
    </location>
</feature>
<dbReference type="Gene3D" id="3.40.250.10">
    <property type="entry name" value="Rhodanese-like domain"/>
    <property type="match status" value="1"/>
</dbReference>
<dbReference type="PANTHER" id="PTHR43031:SF17">
    <property type="entry name" value="SULFURTRANSFERASE YTWF-RELATED"/>
    <property type="match status" value="1"/>
</dbReference>
<dbReference type="InterPro" id="IPR050229">
    <property type="entry name" value="GlpE_sulfurtransferase"/>
</dbReference>
<name>A0ABU6DGZ4_9BACL</name>
<dbReference type="EMBL" id="JAROBY010000041">
    <property type="protein sequence ID" value="MEB4797033.1"/>
    <property type="molecule type" value="Genomic_DNA"/>
</dbReference>
<comment type="caution">
    <text evidence="2">The sequence shown here is derived from an EMBL/GenBank/DDBJ whole genome shotgun (WGS) entry which is preliminary data.</text>
</comment>
<dbReference type="InterPro" id="IPR036873">
    <property type="entry name" value="Rhodanese-like_dom_sf"/>
</dbReference>
<dbReference type="Gene3D" id="3.30.110.40">
    <property type="entry name" value="TusA-like domain"/>
    <property type="match status" value="1"/>
</dbReference>
<dbReference type="Proteomes" id="UP001355653">
    <property type="component" value="Unassembled WGS sequence"/>
</dbReference>